<evidence type="ECO:0000256" key="2">
    <source>
        <dbReference type="ARBA" id="ARBA00022801"/>
    </source>
</evidence>
<evidence type="ECO:0000313" key="6">
    <source>
        <dbReference type="Proteomes" id="UP000664349"/>
    </source>
</evidence>
<dbReference type="InterPro" id="IPR020084">
    <property type="entry name" value="NUDIX_hydrolase_CS"/>
</dbReference>
<sequence>MRAMLWSLAARAWSRLRGAAPAVEPAPPAIGKRQRAAIAIVDGGRILLMHRVKPGKDYYVLPGGGIKRRETAAIACVRETREETGLNVRLGGRLCVLDAKDRVEHVFLAASHAGELKLGGPELAKMGPDNLYELEWLDREQLRRVKLKPKGLLPHCLALLEPAAGR</sequence>
<feature type="domain" description="Nudix hydrolase" evidence="4">
    <location>
        <begin position="31"/>
        <end position="161"/>
    </location>
</feature>
<dbReference type="Proteomes" id="UP000664349">
    <property type="component" value="Unassembled WGS sequence"/>
</dbReference>
<evidence type="ECO:0000313" key="5">
    <source>
        <dbReference type="EMBL" id="MBO0416808.1"/>
    </source>
</evidence>
<dbReference type="PROSITE" id="PS00893">
    <property type="entry name" value="NUDIX_BOX"/>
    <property type="match status" value="1"/>
</dbReference>
<dbReference type="InterPro" id="IPR000086">
    <property type="entry name" value="NUDIX_hydrolase_dom"/>
</dbReference>
<reference evidence="5 6" key="1">
    <citation type="submission" date="2021-03" db="EMBL/GenBank/DDBJ databases">
        <title>First Case of infection caused by Chromobacterium haemolyticum derived from water in China.</title>
        <authorList>
            <person name="Chen J."/>
            <person name="Liu C."/>
        </authorList>
    </citation>
    <scope>NUCLEOTIDE SEQUENCE [LARGE SCALE GENOMIC DNA]</scope>
    <source>
        <strain evidence="5 6">WJ-5</strain>
    </source>
</reference>
<protein>
    <submittedName>
        <fullName evidence="5">NUDIX domain-containing protein</fullName>
    </submittedName>
</protein>
<gene>
    <name evidence="5" type="ORF">J1C50_14960</name>
</gene>
<name>A0ABS3GP19_9NEIS</name>
<keyword evidence="6" id="KW-1185">Reference proteome</keyword>
<dbReference type="PANTHER" id="PTHR43046:SF12">
    <property type="entry name" value="GDP-MANNOSE MANNOSYL HYDROLASE"/>
    <property type="match status" value="1"/>
</dbReference>
<keyword evidence="3" id="KW-0460">Magnesium</keyword>
<comment type="cofactor">
    <cofactor evidence="1">
        <name>Mg(2+)</name>
        <dbReference type="ChEBI" id="CHEBI:18420"/>
    </cofactor>
</comment>
<keyword evidence="2" id="KW-0378">Hydrolase</keyword>
<dbReference type="PANTHER" id="PTHR43046">
    <property type="entry name" value="GDP-MANNOSE MANNOSYL HYDROLASE"/>
    <property type="match status" value="1"/>
</dbReference>
<dbReference type="SUPFAM" id="SSF55811">
    <property type="entry name" value="Nudix"/>
    <property type="match status" value="1"/>
</dbReference>
<dbReference type="InterPro" id="IPR015797">
    <property type="entry name" value="NUDIX_hydrolase-like_dom_sf"/>
</dbReference>
<comment type="caution">
    <text evidence="5">The sequence shown here is derived from an EMBL/GenBank/DDBJ whole genome shotgun (WGS) entry which is preliminary data.</text>
</comment>
<dbReference type="Gene3D" id="3.90.79.10">
    <property type="entry name" value="Nucleoside Triphosphate Pyrophosphohydrolase"/>
    <property type="match status" value="1"/>
</dbReference>
<dbReference type="EMBL" id="JAFLRD010000011">
    <property type="protein sequence ID" value="MBO0416808.1"/>
    <property type="molecule type" value="Genomic_DNA"/>
</dbReference>
<proteinExistence type="predicted"/>
<dbReference type="Pfam" id="PF00293">
    <property type="entry name" value="NUDIX"/>
    <property type="match status" value="1"/>
</dbReference>
<evidence type="ECO:0000256" key="3">
    <source>
        <dbReference type="ARBA" id="ARBA00022842"/>
    </source>
</evidence>
<organism evidence="5 6">
    <name type="scientific">Chromobacterium haemolyticum</name>
    <dbReference type="NCBI Taxonomy" id="394935"/>
    <lineage>
        <taxon>Bacteria</taxon>
        <taxon>Pseudomonadati</taxon>
        <taxon>Pseudomonadota</taxon>
        <taxon>Betaproteobacteria</taxon>
        <taxon>Neisseriales</taxon>
        <taxon>Chromobacteriaceae</taxon>
        <taxon>Chromobacterium</taxon>
    </lineage>
</organism>
<dbReference type="PROSITE" id="PS51462">
    <property type="entry name" value="NUDIX"/>
    <property type="match status" value="1"/>
</dbReference>
<evidence type="ECO:0000259" key="4">
    <source>
        <dbReference type="PROSITE" id="PS51462"/>
    </source>
</evidence>
<evidence type="ECO:0000256" key="1">
    <source>
        <dbReference type="ARBA" id="ARBA00001946"/>
    </source>
</evidence>
<accession>A0ABS3GP19</accession>